<dbReference type="GO" id="GO:0005576">
    <property type="term" value="C:extracellular region"/>
    <property type="evidence" value="ECO:0007669"/>
    <property type="project" value="UniProtKB-SubCell"/>
</dbReference>
<keyword evidence="5" id="KW-0964">Secreted</keyword>
<dbReference type="InterPro" id="IPR024079">
    <property type="entry name" value="MetalloPept_cat_dom_sf"/>
</dbReference>
<keyword evidence="6" id="KW-0732">Signal</keyword>
<proteinExistence type="predicted"/>
<evidence type="ECO:0000256" key="4">
    <source>
        <dbReference type="ARBA" id="ARBA00016512"/>
    </source>
</evidence>
<dbReference type="SUPFAM" id="SSF55486">
    <property type="entry name" value="Metalloproteases ('zincins'), catalytic domain"/>
    <property type="match status" value="1"/>
</dbReference>
<keyword evidence="8" id="KW-0998">Cell outer membrane</keyword>
<dbReference type="PROSITE" id="PS00018">
    <property type="entry name" value="EF_HAND_1"/>
    <property type="match status" value="1"/>
</dbReference>
<dbReference type="SUPFAM" id="SSF63446">
    <property type="entry name" value="Type I dockerin domain"/>
    <property type="match status" value="1"/>
</dbReference>
<accession>A0A517VWA5</accession>
<dbReference type="NCBIfam" id="NF041518">
    <property type="entry name" value="choice_anch_Q"/>
    <property type="match status" value="4"/>
</dbReference>
<evidence type="ECO:0000256" key="3">
    <source>
        <dbReference type="ARBA" id="ARBA00004613"/>
    </source>
</evidence>
<dbReference type="KEGG" id="gaw:V144x_27550"/>
<protein>
    <recommendedName>
        <fullName evidence="4">Probable pectate lyase C</fullName>
    </recommendedName>
</protein>
<dbReference type="InterPro" id="IPR003368">
    <property type="entry name" value="POMP_repeat"/>
</dbReference>
<evidence type="ECO:0000256" key="5">
    <source>
        <dbReference type="ARBA" id="ARBA00022525"/>
    </source>
</evidence>
<dbReference type="InterPro" id="IPR039448">
    <property type="entry name" value="Beta_helix"/>
</dbReference>
<dbReference type="Gene3D" id="3.40.390.10">
    <property type="entry name" value="Collagenase (Catalytic Domain)"/>
    <property type="match status" value="1"/>
</dbReference>
<dbReference type="SMART" id="SM00710">
    <property type="entry name" value="PbH1"/>
    <property type="match status" value="22"/>
</dbReference>
<dbReference type="GO" id="GO:0008237">
    <property type="term" value="F:metallopeptidase activity"/>
    <property type="evidence" value="ECO:0007669"/>
    <property type="project" value="InterPro"/>
</dbReference>
<evidence type="ECO:0000259" key="9">
    <source>
        <dbReference type="Pfam" id="PF13229"/>
    </source>
</evidence>
<dbReference type="GO" id="GO:0009279">
    <property type="term" value="C:cell outer membrane"/>
    <property type="evidence" value="ECO:0007669"/>
    <property type="project" value="UniProtKB-SubCell"/>
</dbReference>
<evidence type="ECO:0000313" key="10">
    <source>
        <dbReference type="EMBL" id="QDT97283.1"/>
    </source>
</evidence>
<sequence length="2545" mass="266700">MSILNETFIVFVSSYASIHKHKLTSFKCRLPDPQPDFSHMYRFHWLSSLKYKLRTPHSRNRRTCRKQNRSVQAPFAQTSVSKFVTESLEDRTLLTAFTVVNTNDSGTGSLREAIELANANVGADTITFDVSLAGQSIVLSNELVISDDLTITGLGSDQLIIDGNANNRIFNIDDSSTTTTIDVEIRGLTLTNGSAEQGGAIYSSESLSIVDSILSKNAATQGGAAIYNSDGILSVDNSRFQENKVVQGQGGAIYQYHGTLIITQSEFIENEASSSGGGIYSNSASSLSVSNSTFDSNKAIHGSGGGIYQIDGTLTVTQTEFIGNEASSFGGAIYTTFVSSFSVSYSAFDSNNSLSGGAIYHRSVLINTTDDEDSISNSRFTNNYSRWSGGAIYIQQSKMTVTASTFTENMTKSDGGAIKNDTGKLSIYDSSFIKNHTAPNSGSDGGAIDNSGTLFISSSTFFKNTANVSGGALSNSGADKVTIYNSTFSENKARFNGGAIDLFGNTDFSVINSTIVGNGTTTFTGGGIYSFQSTPNFTLRNSIVAGNRSGPSFSPAQIDGSYSGQNNIISSSISGLLHRVLNDNGGPTQTHALLAGSAAINAGNNLAATSIGLSTDQRGTGFPRIIDGTVDIGAFEGFIVPEPLHLLVDSNSDFDDGDYSLGQLSLREAIKLANSNLGADTISFNNSLTGQTIVLLDELQITDDLTITGLGASQLTINGNTNSRIFKIDDSRPATMIDVEIRGLTLTNGSAATGGAIYNLESLSVIDSTLSRNTATQQGAAIYNDRGILSVDNSRLQENKVGEGNLEGQGGGIYQIFGTLTVTQTEFIGNEASSSGGAINSSWASSFSVSNSTFDLNNARSGGAIRNSGTQLIVQNSFFSNSLDGGAIKNETGSLSIYDSSFIKNHTTLNGGAIDNNGTLFVSGSTFAENTTTFNGGALYNLGAEKVTIYNSTFSENTSHFSGGAIYLLGSSVFSVVNSTIVGNKATTFSGGGIYSLQAIPDFTLRNSIVAGNSSGNSAAQIDGSYSGQNNIISSSISGLLDPVLKDHGGSTKIHALLAGSAAINAGNNSAATDIGLALDQRGIGFPRIIDGTVDIGAFEGFIVPEPVHLLVDSNSDLDDGDYSLGQLSLREAIKLANSNTGSDTISFDNSFSGQTIVLLDELLITDDLTITGLGASQLTINGNANSRIFNIDDSRTGTKIDVEIRGLTLTNGSAATGGAIYNSESLSVIDSTLSRNTATQQGAAIYNDRGILSVDNSRLQENKVGEGNLEGHGGGIYQNFGTLTVTQTEFIGNEASSSGGAIYSNSASSLSVSYSTFDLNNSGSGGAIYNRSAPIIIQNSIFSNNASHNFGGGAINNESGNLSIYDSSFIKNHTTSNGGAIDNRGTLFISGSTFAENTTTFNGGALYNLGAEKLTIYNSTFSENMSNFSGGAIFLIGITDFSVVNSTVVGNKANTFSGGGIYSLQAIPNFTLRNSIVAGNTSGSSAAQVDGSYSGQNNIISSSITGLLDPVLKDHGGPTKTHALLAGSAAINAGNNSAATNAGLTTDQRGTGFARLLDGTVDIGAFEANPLHFLVDTNSDLDDGDYSDGQLSLREAIKLANSNAGADVISFDATLTGQTIVLESEMSISDNLTIIGLGADQLTIDGNKNSRIFDIDNGNSNTSILVELSGLNLTNGYSDQGGAVRNSETLSIIDSTITKNEGRIHGGGIYTNEGELSVTNSTITENRSSYGGGIYNSDGLLTVEGSTFSDNLVGNPNQIGLGGGIYSSSGSLTVTNSLFSGNTATTYGGGIFNSISDTHLVSNSTFVQNSAKYGGGIYNINGSMAVVDGTFTENEATTDDGGGIYHSINPNHTEIYEAIIMHSQFSKNSAKFFGGGINILNGIVSISESTFTENSSMFSGGGVFNSLATLAVEDSTFSKNTATANGGGIGNGGTLSILRSTLTENTSGSSGGAVYNSSTGTTTTINTTLSGNSSSILGGGLYSISTLPLTIINTTIVLNSATSKGGGIYSHLVTPTITNSIVAGNTAGLDSQIFGNFANNTSIIQHNIEGLLDPVLSNNGGLTQTHALLIGSLAINAGDNSAAILAGLNNDQRGTGFDRIIDGTIDIGAYEVQTPFTQIDLRVVKSKTSTQSNGESSALPENLGWLDEWSGYWLEIWINKPSTGDLGILSANLNLTYNTEITTATSIEYGAAFTLNQTGTINDLTGTIEDLTAETSLTDAGDDQHVLFARIRFESTNDDSIDLDLQVQSLNPQSPDFSIGQPEVIFVGGAPSEEIHGPSPETKIYANPYDLNDDDAINFRDLMLFASAYNTIPSESNSNYSWFADLNQSDRVNFKDLILFASNYGKRKSNQSTIVYSQNFPEAWNNLLIADTSQAEPQTSPVSLSQSAADSVLDGVVEYVSPQLTPSQNETLENIDIEIVDLTGNTLGRAVTGTIYIDVNAAGYGWFIDDTPGDHSEFEQSSHLSLIALPDSDAAGRVDLWSVIMHELGHLLGYEHENEGVMEETLAPGIRKLPHFADEHVLQSDSETDEFFTSLKESSSLIAF</sequence>
<evidence type="ECO:0000256" key="2">
    <source>
        <dbReference type="ARBA" id="ARBA00004442"/>
    </source>
</evidence>
<gene>
    <name evidence="10" type="primary">pmpC</name>
    <name evidence="10" type="ORF">V144x_27550</name>
</gene>
<dbReference type="InterPro" id="IPR059226">
    <property type="entry name" value="Choice_anch_Q_dom"/>
</dbReference>
<keyword evidence="7" id="KW-0472">Membrane</keyword>
<dbReference type="InterPro" id="IPR006626">
    <property type="entry name" value="PbH1"/>
</dbReference>
<evidence type="ECO:0000256" key="7">
    <source>
        <dbReference type="ARBA" id="ARBA00023136"/>
    </source>
</evidence>
<dbReference type="PANTHER" id="PTHR11319">
    <property type="entry name" value="G PROTEIN-COUPLED RECEPTOR-RELATED"/>
    <property type="match status" value="1"/>
</dbReference>
<feature type="domain" description="Right handed beta helix" evidence="9">
    <location>
        <begin position="366"/>
        <end position="542"/>
    </location>
</feature>
<dbReference type="InterPro" id="IPR012334">
    <property type="entry name" value="Pectin_lyas_fold"/>
</dbReference>
<dbReference type="GO" id="GO:0000272">
    <property type="term" value="P:polysaccharide catabolic process"/>
    <property type="evidence" value="ECO:0007669"/>
    <property type="project" value="InterPro"/>
</dbReference>
<evidence type="ECO:0000256" key="1">
    <source>
        <dbReference type="ARBA" id="ARBA00004196"/>
    </source>
</evidence>
<dbReference type="EMBL" id="CP037920">
    <property type="protein sequence ID" value="QDT97283.1"/>
    <property type="molecule type" value="Genomic_DNA"/>
</dbReference>
<dbReference type="Pfam" id="PF13229">
    <property type="entry name" value="Beta_helix"/>
    <property type="match status" value="1"/>
</dbReference>
<dbReference type="Pfam" id="PF02415">
    <property type="entry name" value="Chlam_PMP"/>
    <property type="match status" value="3"/>
</dbReference>
<organism evidence="10 11">
    <name type="scientific">Gimesia aquarii</name>
    <dbReference type="NCBI Taxonomy" id="2527964"/>
    <lineage>
        <taxon>Bacteria</taxon>
        <taxon>Pseudomonadati</taxon>
        <taxon>Planctomycetota</taxon>
        <taxon>Planctomycetia</taxon>
        <taxon>Planctomycetales</taxon>
        <taxon>Planctomycetaceae</taxon>
        <taxon>Gimesia</taxon>
    </lineage>
</organism>
<dbReference type="SUPFAM" id="SSF51126">
    <property type="entry name" value="Pectin lyase-like"/>
    <property type="match status" value="7"/>
</dbReference>
<dbReference type="PANTHER" id="PTHR11319:SF35">
    <property type="entry name" value="OUTER MEMBRANE PROTEIN PMPC-RELATED"/>
    <property type="match status" value="1"/>
</dbReference>
<dbReference type="InterPro" id="IPR036439">
    <property type="entry name" value="Dockerin_dom_sf"/>
</dbReference>
<dbReference type="InterPro" id="IPR018247">
    <property type="entry name" value="EF_Hand_1_Ca_BS"/>
</dbReference>
<dbReference type="InterPro" id="IPR011050">
    <property type="entry name" value="Pectin_lyase_fold/virulence"/>
</dbReference>
<comment type="subcellular location">
    <subcellularLocation>
        <location evidence="1">Cell envelope</location>
    </subcellularLocation>
    <subcellularLocation>
        <location evidence="2">Cell outer membrane</location>
    </subcellularLocation>
    <subcellularLocation>
        <location evidence="3">Secreted</location>
    </subcellularLocation>
</comment>
<dbReference type="Proteomes" id="UP000318704">
    <property type="component" value="Chromosome"/>
</dbReference>
<evidence type="ECO:0000313" key="11">
    <source>
        <dbReference type="Proteomes" id="UP000318704"/>
    </source>
</evidence>
<dbReference type="NCBIfam" id="TIGR01376">
    <property type="entry name" value="POMP_repeat"/>
    <property type="match status" value="1"/>
</dbReference>
<evidence type="ECO:0000256" key="6">
    <source>
        <dbReference type="ARBA" id="ARBA00022729"/>
    </source>
</evidence>
<name>A0A517VWA5_9PLAN</name>
<dbReference type="Gene3D" id="2.160.20.10">
    <property type="entry name" value="Single-stranded right-handed beta-helix, Pectin lyase-like"/>
    <property type="match status" value="4"/>
</dbReference>
<reference evidence="10 11" key="1">
    <citation type="submission" date="2019-03" db="EMBL/GenBank/DDBJ databases">
        <title>Deep-cultivation of Planctomycetes and their phenomic and genomic characterization uncovers novel biology.</title>
        <authorList>
            <person name="Wiegand S."/>
            <person name="Jogler M."/>
            <person name="Boedeker C."/>
            <person name="Pinto D."/>
            <person name="Vollmers J."/>
            <person name="Rivas-Marin E."/>
            <person name="Kohn T."/>
            <person name="Peeters S.H."/>
            <person name="Heuer A."/>
            <person name="Rast P."/>
            <person name="Oberbeckmann S."/>
            <person name="Bunk B."/>
            <person name="Jeske O."/>
            <person name="Meyerdierks A."/>
            <person name="Storesund J.E."/>
            <person name="Kallscheuer N."/>
            <person name="Luecker S."/>
            <person name="Lage O.M."/>
            <person name="Pohl T."/>
            <person name="Merkel B.J."/>
            <person name="Hornburger P."/>
            <person name="Mueller R.-W."/>
            <person name="Bruemmer F."/>
            <person name="Labrenz M."/>
            <person name="Spormann A.M."/>
            <person name="Op den Camp H."/>
            <person name="Overmann J."/>
            <person name="Amann R."/>
            <person name="Jetten M.S.M."/>
            <person name="Mascher T."/>
            <person name="Medema M.H."/>
            <person name="Devos D.P."/>
            <person name="Kaster A.-K."/>
            <person name="Ovreas L."/>
            <person name="Rohde M."/>
            <person name="Galperin M.Y."/>
            <person name="Jogler C."/>
        </authorList>
    </citation>
    <scope>NUCLEOTIDE SEQUENCE [LARGE SCALE GENOMIC DNA]</scope>
    <source>
        <strain evidence="10 11">V144</strain>
    </source>
</reference>
<dbReference type="Gene3D" id="1.10.1330.10">
    <property type="entry name" value="Dockerin domain"/>
    <property type="match status" value="1"/>
</dbReference>
<evidence type="ECO:0000256" key="8">
    <source>
        <dbReference type="ARBA" id="ARBA00023237"/>
    </source>
</evidence>